<keyword evidence="5" id="KW-0472">Membrane</keyword>
<dbReference type="SUPFAM" id="SSF50494">
    <property type="entry name" value="Trypsin-like serine proteases"/>
    <property type="match status" value="1"/>
</dbReference>
<dbReference type="InterPro" id="IPR036034">
    <property type="entry name" value="PDZ_sf"/>
</dbReference>
<dbReference type="GO" id="GO:0006508">
    <property type="term" value="P:proteolysis"/>
    <property type="evidence" value="ECO:0007669"/>
    <property type="project" value="UniProtKB-KW"/>
</dbReference>
<dbReference type="Proteomes" id="UP001519343">
    <property type="component" value="Unassembled WGS sequence"/>
</dbReference>
<evidence type="ECO:0000256" key="2">
    <source>
        <dbReference type="ARBA" id="ARBA00022670"/>
    </source>
</evidence>
<dbReference type="Gene3D" id="2.30.42.10">
    <property type="match status" value="1"/>
</dbReference>
<protein>
    <submittedName>
        <fullName evidence="7">Serine protease Do</fullName>
        <ecNumber evidence="7">3.4.21.107</ecNumber>
    </submittedName>
</protein>
<comment type="caution">
    <text evidence="7">The sequence shown here is derived from an EMBL/GenBank/DDBJ whole genome shotgun (WGS) entry which is preliminary data.</text>
</comment>
<keyword evidence="8" id="KW-1185">Reference proteome</keyword>
<evidence type="ECO:0000256" key="4">
    <source>
        <dbReference type="ARBA" id="ARBA00022825"/>
    </source>
</evidence>
<keyword evidence="4" id="KW-0720">Serine protease</keyword>
<dbReference type="InterPro" id="IPR009003">
    <property type="entry name" value="Peptidase_S1_PA"/>
</dbReference>
<comment type="similarity">
    <text evidence="1">Belongs to the peptidase S1C family.</text>
</comment>
<evidence type="ECO:0000256" key="1">
    <source>
        <dbReference type="ARBA" id="ARBA00010541"/>
    </source>
</evidence>
<keyword evidence="5" id="KW-0812">Transmembrane</keyword>
<dbReference type="InterPro" id="IPR043504">
    <property type="entry name" value="Peptidase_S1_PA_chymotrypsin"/>
</dbReference>
<feature type="domain" description="PDZ" evidence="6">
    <location>
        <begin position="312"/>
        <end position="404"/>
    </location>
</feature>
<dbReference type="EC" id="3.4.21.107" evidence="7"/>
<organism evidence="7 8">
    <name type="scientific">Ammoniphilus resinae</name>
    <dbReference type="NCBI Taxonomy" id="861532"/>
    <lineage>
        <taxon>Bacteria</taxon>
        <taxon>Bacillati</taxon>
        <taxon>Bacillota</taxon>
        <taxon>Bacilli</taxon>
        <taxon>Bacillales</taxon>
        <taxon>Paenibacillaceae</taxon>
        <taxon>Aneurinibacillus group</taxon>
        <taxon>Ammoniphilus</taxon>
    </lineage>
</organism>
<dbReference type="InterPro" id="IPR001940">
    <property type="entry name" value="Peptidase_S1C"/>
</dbReference>
<dbReference type="RefSeq" id="WP_209810361.1">
    <property type="nucleotide sequence ID" value="NZ_JAGGKT010000006.1"/>
</dbReference>
<feature type="transmembrane region" description="Helical" evidence="5">
    <location>
        <begin position="21"/>
        <end position="43"/>
    </location>
</feature>
<keyword evidence="5" id="KW-1133">Transmembrane helix</keyword>
<dbReference type="Pfam" id="PF13365">
    <property type="entry name" value="Trypsin_2"/>
    <property type="match status" value="1"/>
</dbReference>
<keyword evidence="3 7" id="KW-0378">Hydrolase</keyword>
<dbReference type="PANTHER" id="PTHR43343">
    <property type="entry name" value="PEPTIDASE S12"/>
    <property type="match status" value="1"/>
</dbReference>
<dbReference type="GO" id="GO:0008233">
    <property type="term" value="F:peptidase activity"/>
    <property type="evidence" value="ECO:0007669"/>
    <property type="project" value="UniProtKB-KW"/>
</dbReference>
<proteinExistence type="inferred from homology"/>
<gene>
    <name evidence="7" type="ORF">J2Z37_002304</name>
</gene>
<dbReference type="EMBL" id="JAGGKT010000006">
    <property type="protein sequence ID" value="MBP1932303.1"/>
    <property type="molecule type" value="Genomic_DNA"/>
</dbReference>
<evidence type="ECO:0000313" key="7">
    <source>
        <dbReference type="EMBL" id="MBP1932303.1"/>
    </source>
</evidence>
<evidence type="ECO:0000256" key="5">
    <source>
        <dbReference type="SAM" id="Phobius"/>
    </source>
</evidence>
<dbReference type="Pfam" id="PF13180">
    <property type="entry name" value="PDZ_2"/>
    <property type="match status" value="1"/>
</dbReference>
<keyword evidence="2 7" id="KW-0645">Protease</keyword>
<dbReference type="PRINTS" id="PR00834">
    <property type="entry name" value="PROTEASES2C"/>
</dbReference>
<evidence type="ECO:0000256" key="3">
    <source>
        <dbReference type="ARBA" id="ARBA00022801"/>
    </source>
</evidence>
<dbReference type="InterPro" id="IPR051201">
    <property type="entry name" value="Chloro_Bact_Ser_Proteases"/>
</dbReference>
<sequence>MGYYDEQEGFYRRQKPRRFGTFFVLFTCFLSAALGGLMVLQFLPTMIESGYIRLPNQAISEAPVLSTAVTPAKTLDDGVQKLVQVKVESDSIDAVKKAENAVVGIINIQDMQDFWTRSSQSVESGTGSGVIFSSDGKQALIVTNYHVIKGAKEVEVSLPDGSRVSGQVMGSDPLTDLAVLKIPVKGNVTIATLGTSESLQAGEPAIAIGNPLGLHFSRTVTKGIISAVDRSMPLDVDEDGQNDWELDVIQTDAAINPGNSGGALININGDVIGINSLKISREGIEGLGFAIPIDDVKPIMEDLIRYGKVKRPYLGIYPKDLQTIPSYHWEKTLHLPSEVTEGIVVMDVVKRVSRDTGLQAYDVIVALEDTKVSDSASLRKYLYKKSQSEAVKVTFYRDGKRMSTSFPLYWE</sequence>
<dbReference type="PANTHER" id="PTHR43343:SF3">
    <property type="entry name" value="PROTEASE DO-LIKE 8, CHLOROPLASTIC"/>
    <property type="match status" value="1"/>
</dbReference>
<name>A0ABS4GPV5_9BACL</name>
<evidence type="ECO:0000259" key="6">
    <source>
        <dbReference type="Pfam" id="PF13180"/>
    </source>
</evidence>
<evidence type="ECO:0000313" key="8">
    <source>
        <dbReference type="Proteomes" id="UP001519343"/>
    </source>
</evidence>
<dbReference type="Gene3D" id="2.40.10.10">
    <property type="entry name" value="Trypsin-like serine proteases"/>
    <property type="match status" value="2"/>
</dbReference>
<dbReference type="SUPFAM" id="SSF50156">
    <property type="entry name" value="PDZ domain-like"/>
    <property type="match status" value="1"/>
</dbReference>
<dbReference type="InterPro" id="IPR001478">
    <property type="entry name" value="PDZ"/>
</dbReference>
<reference evidence="7 8" key="1">
    <citation type="submission" date="2021-03" db="EMBL/GenBank/DDBJ databases">
        <title>Genomic Encyclopedia of Type Strains, Phase IV (KMG-IV): sequencing the most valuable type-strain genomes for metagenomic binning, comparative biology and taxonomic classification.</title>
        <authorList>
            <person name="Goeker M."/>
        </authorList>
    </citation>
    <scope>NUCLEOTIDE SEQUENCE [LARGE SCALE GENOMIC DNA]</scope>
    <source>
        <strain evidence="7 8">DSM 24738</strain>
    </source>
</reference>
<accession>A0ABS4GPV5</accession>